<protein>
    <submittedName>
        <fullName evidence="2">Uncharacterized protein</fullName>
    </submittedName>
</protein>
<dbReference type="InParanoid" id="A0A066VG64"/>
<feature type="compositionally biased region" description="Basic residues" evidence="1">
    <location>
        <begin position="1009"/>
        <end position="1019"/>
    </location>
</feature>
<evidence type="ECO:0000256" key="1">
    <source>
        <dbReference type="SAM" id="MobiDB-lite"/>
    </source>
</evidence>
<feature type="region of interest" description="Disordered" evidence="1">
    <location>
        <begin position="650"/>
        <end position="713"/>
    </location>
</feature>
<feature type="compositionally biased region" description="Basic residues" evidence="1">
    <location>
        <begin position="804"/>
        <end position="815"/>
    </location>
</feature>
<dbReference type="RefSeq" id="XP_013240471.1">
    <property type="nucleotide sequence ID" value="XM_013385017.1"/>
</dbReference>
<keyword evidence="3" id="KW-1185">Reference proteome</keyword>
<dbReference type="HOGENOM" id="CLU_241179_0_0_1"/>
<feature type="region of interest" description="Disordered" evidence="1">
    <location>
        <begin position="851"/>
        <end position="874"/>
    </location>
</feature>
<feature type="compositionally biased region" description="Polar residues" evidence="1">
    <location>
        <begin position="1623"/>
        <end position="1633"/>
    </location>
</feature>
<feature type="compositionally biased region" description="Polar residues" evidence="1">
    <location>
        <begin position="665"/>
        <end position="680"/>
    </location>
</feature>
<feature type="compositionally biased region" description="Polar residues" evidence="1">
    <location>
        <begin position="698"/>
        <end position="712"/>
    </location>
</feature>
<feature type="compositionally biased region" description="Basic residues" evidence="1">
    <location>
        <begin position="1309"/>
        <end position="1319"/>
    </location>
</feature>
<feature type="region of interest" description="Disordered" evidence="1">
    <location>
        <begin position="1052"/>
        <end position="1071"/>
    </location>
</feature>
<feature type="compositionally biased region" description="Basic and acidic residues" evidence="1">
    <location>
        <begin position="687"/>
        <end position="697"/>
    </location>
</feature>
<dbReference type="GeneID" id="25267403"/>
<accession>A0A066VG64</accession>
<feature type="compositionally biased region" description="Low complexity" evidence="1">
    <location>
        <begin position="1020"/>
        <end position="1031"/>
    </location>
</feature>
<gene>
    <name evidence="2" type="ORF">K437DRAFT_35893</name>
</gene>
<feature type="compositionally biased region" description="Basic residues" evidence="1">
    <location>
        <begin position="1660"/>
        <end position="1672"/>
    </location>
</feature>
<feature type="compositionally biased region" description="Basic and acidic residues" evidence="1">
    <location>
        <begin position="897"/>
        <end position="906"/>
    </location>
</feature>
<feature type="compositionally biased region" description="Low complexity" evidence="1">
    <location>
        <begin position="407"/>
        <end position="425"/>
    </location>
</feature>
<organism evidence="2 3">
    <name type="scientific">Tilletiaria anomala (strain ATCC 24038 / CBS 436.72 / UBC 951)</name>
    <dbReference type="NCBI Taxonomy" id="1037660"/>
    <lineage>
        <taxon>Eukaryota</taxon>
        <taxon>Fungi</taxon>
        <taxon>Dikarya</taxon>
        <taxon>Basidiomycota</taxon>
        <taxon>Ustilaginomycotina</taxon>
        <taxon>Exobasidiomycetes</taxon>
        <taxon>Georgefischeriales</taxon>
        <taxon>Tilletiariaceae</taxon>
        <taxon>Tilletiaria</taxon>
    </lineage>
</organism>
<feature type="region of interest" description="Disordered" evidence="1">
    <location>
        <begin position="271"/>
        <end position="293"/>
    </location>
</feature>
<comment type="caution">
    <text evidence="2">The sequence shown here is derived from an EMBL/GenBank/DDBJ whole genome shotgun (WGS) entry which is preliminary data.</text>
</comment>
<evidence type="ECO:0000313" key="2">
    <source>
        <dbReference type="EMBL" id="KDN37749.1"/>
    </source>
</evidence>
<evidence type="ECO:0000313" key="3">
    <source>
        <dbReference type="Proteomes" id="UP000027361"/>
    </source>
</evidence>
<feature type="region of interest" description="Disordered" evidence="1">
    <location>
        <begin position="1229"/>
        <end position="1282"/>
    </location>
</feature>
<feature type="region of interest" description="Disordered" evidence="1">
    <location>
        <begin position="894"/>
        <end position="916"/>
    </location>
</feature>
<dbReference type="EMBL" id="JMSN01000131">
    <property type="protein sequence ID" value="KDN37749.1"/>
    <property type="molecule type" value="Genomic_DNA"/>
</dbReference>
<feature type="region of interest" description="Disordered" evidence="1">
    <location>
        <begin position="356"/>
        <end position="430"/>
    </location>
</feature>
<feature type="region of interest" description="Disordered" evidence="1">
    <location>
        <begin position="444"/>
        <end position="486"/>
    </location>
</feature>
<sequence length="1691" mass="183285">MGQTQSATATRYHPSAVSLSDFEDAFQPIDARAVNLDHNSPSQQLESNLSSPAVTPLLTGIRASDYAQGQQDAYGRLVQGSIHYSTSVPRHAYSQCRPNLHQGGQPRQAHRREISFLTSDGGATAKSGFLQRGTRRLSSVFSAGSGSIVTRRQELLSFLNPVPVHSEQRNTSKDGAAHAIHQMNGKRKFIGPMRSRPGAAQQPLRAGAAHVPQDTFVVLPPPSSTSWMFAHGSLPNAAQQKMADVHGYREPTLTSQPCYHTQAAASNTALVPSQGQSADNACGQKRDSERRSRIVRRPMIRSHSLPNSTSVAMQGFLPASDGQNAPEPFSQEVNAPPTATLSMITPWSVARSSITPIPEGEEDEELSERRGSVNMQGSTSVCKKGGDKVTSPRMGPCVLAAKEKHSSVTSSSGARSSGNGDSGSATGSGSGGYTGAWVDADTSDSSSYSLGGLTPSFCRGNVRNERRDSAEGGTVPSVQFSDRGHTPNPVPEPLAFALKQGLGHVYVDDDHDPMNQPALRSRTRPKSWTPGVGDLERLHQISTGTTQPRTLPIGLVRTASSASGEVYYTPEPETPSGLNIAFLDAQRNTRRNSSSLLKLGENQIERERFFGPQISSFHPRPAASSAHEAYVHPKDNTIFPTTPTSIFEHAAPNFSPESTLKAATRTPSLRHSSGSGSVAQGTRGRRKAEALSKRESVTSRPATHSRSNSMSTAHIEVETLRAGPRAHIVDVESATALFDRISVAASKRKSLGLFSRFRRGRKGRRKHTMRGGSESSVSAAAITEQKVIAKGKGKQSNNASPERRHPKQHAVRSVKRTSIVSLRAKARYSDSSLRNKLILERLSTIQGTPVVNDRASVPDTMRTETKLQPQEGAWEDVEDRTALLASPAAKSLARRSVGWDRSKSEGSDASASPPTAVVAHMSRTKSTPFSTTFGSSSEKLGQIINSYDVSATIRGFDSVPVSSTLEDQGATMDQHTYLKAREFSEWQRYELAASGFPSSGSVPFELVPPRRRSSCRKRSSLSSTSESSHSSPVAAQVSATYQSPEFLTPASMSVHTQHEVRNSSPHASGGMREILPSNLGIDDEQERFRQVSMEEDRIAGRPRRPLPVPQIWPFTGNNASGHLSSLGSDYKHRGDMLRSREASEATDASVGVISVNPSEPVDLGGALTDLDPRNSGSNAFGHIKKNSGDSATVVNTAAPARAITTTTARSVDGEISHESDPFAKTLLHQTQAADRASRSPLERSNVLHPFASPTFGTHPPDPPQGQHSFRGDVRGSRFSSNSTDYRSRITEVYLEPAVLYSRVSPTTNRKSHGRHRFKSHPAAPPGLSDLDSSGDTLPEPVPFPERAVQASLAALHALERSDDLDREWAFERLMGMASRSGGEQFAAARRRLERLQGSNDDVDPPTLQHSRPRRRTDPYRSSRLHRKASEDSSSGIDETFSRHSASRARRRAGADRRMVNASGMTTVSRLSYYTGSESEDAAQILRLLSCDRLNAGTGAFTGTTAATGASSCRFLHVPEARMRRPRMPSDWHRSLAIDAQVELPDVTEHLSNVPTVQEPAPPPLDTERAVGMTRHVPTPIEWGENIVPALRSRLNREAEQQSSSWMPAPAHDSPPVRKRLQVPQRTASRQATQPLVRGFDRESFPTPSLSGMDVLSPPHLSRRSSTHSKQKKGYGLNDIMAWQASLDVVQA</sequence>
<feature type="region of interest" description="Disordered" evidence="1">
    <location>
        <begin position="789"/>
        <end position="816"/>
    </location>
</feature>
<feature type="region of interest" description="Disordered" evidence="1">
    <location>
        <begin position="1305"/>
        <end position="1341"/>
    </location>
</feature>
<reference evidence="2 3" key="1">
    <citation type="submission" date="2014-05" db="EMBL/GenBank/DDBJ databases">
        <title>Draft genome sequence of a rare smut relative, Tilletiaria anomala UBC 951.</title>
        <authorList>
            <consortium name="DOE Joint Genome Institute"/>
            <person name="Toome M."/>
            <person name="Kuo A."/>
            <person name="Henrissat B."/>
            <person name="Lipzen A."/>
            <person name="Tritt A."/>
            <person name="Yoshinaga Y."/>
            <person name="Zane M."/>
            <person name="Barry K."/>
            <person name="Grigoriev I.V."/>
            <person name="Spatafora J.W."/>
            <person name="Aimea M.C."/>
        </authorList>
    </citation>
    <scope>NUCLEOTIDE SEQUENCE [LARGE SCALE GENOMIC DNA]</scope>
    <source>
        <strain evidence="2 3">UBC 951</strain>
    </source>
</reference>
<feature type="region of interest" description="Disordered" evidence="1">
    <location>
        <begin position="1394"/>
        <end position="1457"/>
    </location>
</feature>
<feature type="region of interest" description="Disordered" evidence="1">
    <location>
        <begin position="1000"/>
        <end position="1037"/>
    </location>
</feature>
<dbReference type="Proteomes" id="UP000027361">
    <property type="component" value="Unassembled WGS sequence"/>
</dbReference>
<proteinExistence type="predicted"/>
<name>A0A066VG64_TILAU</name>
<feature type="region of interest" description="Disordered" evidence="1">
    <location>
        <begin position="1594"/>
        <end position="1672"/>
    </location>
</feature>